<evidence type="ECO:0000313" key="1">
    <source>
        <dbReference type="EMBL" id="KAF7196124.1"/>
    </source>
</evidence>
<sequence length="240" mass="27585">MEKSAWYRSAWRKRRTEGEKQIELDLDFGMSSDTWHLLITWLRTGKVVIKSPGLGVLGLYSENGNEIGETRDSDDACQYEDAEYTAYDEDDDIDYEYEEGPIAAEVHLDLADEYRRMKEAGAHLNSKSEDHAEAFIIGRHFPDHFNRGIRRASQLDTYQLSILIKLLHNPSYAADYPKRFIHLFAEILQARLAVNAIHESDHQSRNATAEGENDEFAQLIDLAILADRLQIVEPLRCEIL</sequence>
<comment type="caution">
    <text evidence="1">The sequence shown here is derived from an EMBL/GenBank/DDBJ whole genome shotgun (WGS) entry which is preliminary data.</text>
</comment>
<evidence type="ECO:0000313" key="2">
    <source>
        <dbReference type="Proteomes" id="UP000660729"/>
    </source>
</evidence>
<name>A0A8H6VPV0_9PEZI</name>
<reference evidence="1" key="1">
    <citation type="submission" date="2020-04" db="EMBL/GenBank/DDBJ databases">
        <title>Draft genome resource of the tomato pathogen Pseudocercospora fuligena.</title>
        <authorList>
            <person name="Zaccaron A."/>
        </authorList>
    </citation>
    <scope>NUCLEOTIDE SEQUENCE</scope>
    <source>
        <strain evidence="1">PF001</strain>
    </source>
</reference>
<accession>A0A8H6VPV0</accession>
<proteinExistence type="predicted"/>
<dbReference type="EMBL" id="JABCIY010000031">
    <property type="protein sequence ID" value="KAF7196124.1"/>
    <property type="molecule type" value="Genomic_DNA"/>
</dbReference>
<dbReference type="Proteomes" id="UP000660729">
    <property type="component" value="Unassembled WGS sequence"/>
</dbReference>
<organism evidence="1 2">
    <name type="scientific">Pseudocercospora fuligena</name>
    <dbReference type="NCBI Taxonomy" id="685502"/>
    <lineage>
        <taxon>Eukaryota</taxon>
        <taxon>Fungi</taxon>
        <taxon>Dikarya</taxon>
        <taxon>Ascomycota</taxon>
        <taxon>Pezizomycotina</taxon>
        <taxon>Dothideomycetes</taxon>
        <taxon>Dothideomycetidae</taxon>
        <taxon>Mycosphaerellales</taxon>
        <taxon>Mycosphaerellaceae</taxon>
        <taxon>Pseudocercospora</taxon>
    </lineage>
</organism>
<protein>
    <submittedName>
        <fullName evidence="1">Uncharacterized protein</fullName>
    </submittedName>
</protein>
<dbReference type="AlphaFoldDB" id="A0A8H6VPV0"/>
<keyword evidence="2" id="KW-1185">Reference proteome</keyword>
<gene>
    <name evidence="1" type="ORF">HII31_02525</name>
</gene>